<organism evidence="10 11">
    <name type="scientific">Methanimicrococcus blatticola</name>
    <dbReference type="NCBI Taxonomy" id="91560"/>
    <lineage>
        <taxon>Archaea</taxon>
        <taxon>Methanobacteriati</taxon>
        <taxon>Methanobacteriota</taxon>
        <taxon>Stenosarchaea group</taxon>
        <taxon>Methanomicrobia</taxon>
        <taxon>Methanosarcinales</taxon>
        <taxon>Methanosarcinaceae</taxon>
        <taxon>Methanimicrococcus</taxon>
    </lineage>
</organism>
<dbReference type="PROSITE" id="PS51274">
    <property type="entry name" value="GATASE_COBBQ"/>
    <property type="match status" value="1"/>
</dbReference>
<protein>
    <recommendedName>
        <fullName evidence="3 7">Probable cobyric acid synthase</fullName>
    </recommendedName>
</protein>
<dbReference type="GO" id="GO:0009236">
    <property type="term" value="P:cobalamin biosynthetic process"/>
    <property type="evidence" value="ECO:0007669"/>
    <property type="project" value="UniProtKB-UniRule"/>
</dbReference>
<comment type="caution">
    <text evidence="10">The sequence shown here is derived from an EMBL/GenBank/DDBJ whole genome shotgun (WGS) entry which is preliminary data.</text>
</comment>
<evidence type="ECO:0000256" key="6">
    <source>
        <dbReference type="ARBA" id="ARBA00025166"/>
    </source>
</evidence>
<name>A0A484F3D3_9EURY</name>
<dbReference type="Proteomes" id="UP000294855">
    <property type="component" value="Unassembled WGS sequence"/>
</dbReference>
<dbReference type="OrthoDB" id="53136at2157"/>
<dbReference type="InterPro" id="IPR002586">
    <property type="entry name" value="CobQ/CobB/MinD/ParA_Nub-bd_dom"/>
</dbReference>
<comment type="similarity">
    <text evidence="2 7">Belongs to the CobB/CobQ family. CobQ subfamily.</text>
</comment>
<dbReference type="EMBL" id="SNYS01000009">
    <property type="protein sequence ID" value="TDQ68369.1"/>
    <property type="molecule type" value="Genomic_DNA"/>
</dbReference>
<dbReference type="HAMAP" id="MF_00028">
    <property type="entry name" value="CobQ"/>
    <property type="match status" value="1"/>
</dbReference>
<dbReference type="SUPFAM" id="SSF52540">
    <property type="entry name" value="P-loop containing nucleoside triphosphate hydrolases"/>
    <property type="match status" value="1"/>
</dbReference>
<dbReference type="PANTHER" id="PTHR21343">
    <property type="entry name" value="DETHIOBIOTIN SYNTHETASE"/>
    <property type="match status" value="1"/>
</dbReference>
<proteinExistence type="inferred from homology"/>
<dbReference type="AlphaFoldDB" id="A0A484F3D3"/>
<dbReference type="Pfam" id="PF07685">
    <property type="entry name" value="GATase_3"/>
    <property type="match status" value="1"/>
</dbReference>
<dbReference type="PANTHER" id="PTHR21343:SF1">
    <property type="entry name" value="COBYRIC ACID SYNTHASE"/>
    <property type="match status" value="1"/>
</dbReference>
<dbReference type="InterPro" id="IPR027417">
    <property type="entry name" value="P-loop_NTPase"/>
</dbReference>
<dbReference type="GO" id="GO:0015420">
    <property type="term" value="F:ABC-type vitamin B12 transporter activity"/>
    <property type="evidence" value="ECO:0007669"/>
    <property type="project" value="UniProtKB-UniRule"/>
</dbReference>
<evidence type="ECO:0000256" key="1">
    <source>
        <dbReference type="ARBA" id="ARBA00004953"/>
    </source>
</evidence>
<evidence type="ECO:0000313" key="10">
    <source>
        <dbReference type="EMBL" id="TDQ68369.1"/>
    </source>
</evidence>
<dbReference type="NCBIfam" id="NF001989">
    <property type="entry name" value="PRK00784.1"/>
    <property type="match status" value="1"/>
</dbReference>
<feature type="active site" evidence="7">
    <location>
        <position position="433"/>
    </location>
</feature>
<dbReference type="CDD" id="cd05389">
    <property type="entry name" value="CobQ_N"/>
    <property type="match status" value="1"/>
</dbReference>
<dbReference type="NCBIfam" id="TIGR00313">
    <property type="entry name" value="cobQ"/>
    <property type="match status" value="1"/>
</dbReference>
<dbReference type="SUPFAM" id="SSF52317">
    <property type="entry name" value="Class I glutamine amidotransferase-like"/>
    <property type="match status" value="1"/>
</dbReference>
<evidence type="ECO:0000256" key="7">
    <source>
        <dbReference type="HAMAP-Rule" id="MF_00028"/>
    </source>
</evidence>
<dbReference type="GO" id="GO:0003824">
    <property type="term" value="F:catalytic activity"/>
    <property type="evidence" value="ECO:0007669"/>
    <property type="project" value="InterPro"/>
</dbReference>
<dbReference type="InterPro" id="IPR033949">
    <property type="entry name" value="CobQ_GATase1"/>
</dbReference>
<evidence type="ECO:0000256" key="3">
    <source>
        <dbReference type="ARBA" id="ARBA00014921"/>
    </source>
</evidence>
<dbReference type="InterPro" id="IPR047045">
    <property type="entry name" value="CobQ_N"/>
</dbReference>
<evidence type="ECO:0000259" key="8">
    <source>
        <dbReference type="Pfam" id="PF01656"/>
    </source>
</evidence>
<reference evidence="10 11" key="1">
    <citation type="submission" date="2019-03" db="EMBL/GenBank/DDBJ databases">
        <title>Genomic Encyclopedia of Type Strains, Phase IV (KMG-IV): sequencing the most valuable type-strain genomes for metagenomic binning, comparative biology and taxonomic classification.</title>
        <authorList>
            <person name="Goeker M."/>
        </authorList>
    </citation>
    <scope>NUCLEOTIDE SEQUENCE [LARGE SCALE GENOMIC DNA]</scope>
    <source>
        <strain evidence="10 11">DSM 13328</strain>
    </source>
</reference>
<dbReference type="InterPro" id="IPR011698">
    <property type="entry name" value="GATase_3"/>
</dbReference>
<evidence type="ECO:0000256" key="2">
    <source>
        <dbReference type="ARBA" id="ARBA00006205"/>
    </source>
</evidence>
<keyword evidence="5 7" id="KW-0315">Glutamine amidotransferase</keyword>
<dbReference type="Pfam" id="PF01656">
    <property type="entry name" value="CbiA"/>
    <property type="match status" value="1"/>
</dbReference>
<dbReference type="RefSeq" id="WP_133517748.1">
    <property type="nucleotide sequence ID" value="NZ_JAHDUW010000004.1"/>
</dbReference>
<evidence type="ECO:0000313" key="11">
    <source>
        <dbReference type="Proteomes" id="UP000294855"/>
    </source>
</evidence>
<evidence type="ECO:0000256" key="5">
    <source>
        <dbReference type="ARBA" id="ARBA00022962"/>
    </source>
</evidence>
<dbReference type="CDD" id="cd01750">
    <property type="entry name" value="GATase1_CobQ"/>
    <property type="match status" value="1"/>
</dbReference>
<dbReference type="InterPro" id="IPR004459">
    <property type="entry name" value="CobQ_synth"/>
</dbReference>
<comment type="caution">
    <text evidence="7">Lacks conserved residue(s) required for the propagation of feature annotation.</text>
</comment>
<accession>A0A484F3D3</accession>
<dbReference type="UniPathway" id="UPA00148"/>
<dbReference type="Gene3D" id="3.40.50.880">
    <property type="match status" value="1"/>
</dbReference>
<sequence>MSSKRLLILGTSSDAGKSSIVTAICKIMSRDYKTAPFKAQNMSLNSWVNPEGKEISYAQVIQAWAAGADPIPEMNPVVLKPKGDSFSQVIVLGEHYADRSAGNYYESIDEMSEILSRALSKLDEEYEIIIMEGAGGAAEINLYDRDIVNVGTARITNAPIIIVGDIERGGVFASLYGTFMLLPEDIKKNIKGFIINKFRGDPEILKPGLKQLEEMTGVPVLGIMPYFRLRIPAEDSMSFREKEGAGSVPDEKKTGNNAVEIAVIQFPKISHFNDYEILESQALVKYIDIYSSLGTPDLIILPGSGTPLKDLEALRESGMAAQILSKAGTVPIIGIGEGYQMLGKTLTAPDGKIVDGLSLLDIETVYEKEEGYSEKPVRVSSKVKGCNPYLKVIEGEMVEGFNAYSGRVSTHSPVFDHDGACSADGLIVGTSMHGFFDNKNLRVALLKYLSEKKGVPYAEEDGFTMQDGFEELAQVFEKNIDVETIYKIMGLK</sequence>
<comment type="function">
    <text evidence="6 7">Catalyzes amidations at positions B, D, E, and G on adenosylcobyrinic A,C-diamide. NH(2) groups are provided by glutamine, and one molecule of ATP is hydrogenolyzed for each amidation.</text>
</comment>
<keyword evidence="4 7" id="KW-0169">Cobalamin biosynthesis</keyword>
<evidence type="ECO:0000256" key="4">
    <source>
        <dbReference type="ARBA" id="ARBA00022573"/>
    </source>
</evidence>
<dbReference type="InterPro" id="IPR029062">
    <property type="entry name" value="Class_I_gatase-like"/>
</dbReference>
<dbReference type="Gene3D" id="3.40.50.300">
    <property type="entry name" value="P-loop containing nucleotide triphosphate hydrolases"/>
    <property type="match status" value="1"/>
</dbReference>
<comment type="pathway">
    <text evidence="1 7">Cofactor biosynthesis; adenosylcobalamin biosynthesis.</text>
</comment>
<feature type="domain" description="CobB/CobQ-like glutamine amidotransferase" evidence="9">
    <location>
        <begin position="260"/>
        <end position="440"/>
    </location>
</feature>
<feature type="domain" description="CobQ/CobB/MinD/ParA nucleotide binding" evidence="8">
    <location>
        <begin position="7"/>
        <end position="226"/>
    </location>
</feature>
<evidence type="ECO:0000259" key="9">
    <source>
        <dbReference type="Pfam" id="PF07685"/>
    </source>
</evidence>
<gene>
    <name evidence="7" type="primary">cobQ</name>
    <name evidence="10" type="ORF">C7391_1315</name>
</gene>
<keyword evidence="11" id="KW-1185">Reference proteome</keyword>